<dbReference type="EMBL" id="JBHMAX010000033">
    <property type="protein sequence ID" value="MFB9733357.1"/>
    <property type="molecule type" value="Genomic_DNA"/>
</dbReference>
<dbReference type="InterPro" id="IPR000683">
    <property type="entry name" value="Gfo/Idh/MocA-like_OxRdtase_N"/>
</dbReference>
<reference evidence="5 6" key="1">
    <citation type="submission" date="2024-09" db="EMBL/GenBank/DDBJ databases">
        <authorList>
            <person name="Sun Q."/>
            <person name="Mori K."/>
        </authorList>
    </citation>
    <scope>NUCLEOTIDE SEQUENCE [LARGE SCALE GENOMIC DNA]</scope>
    <source>
        <strain evidence="5 6">JCM 12763</strain>
    </source>
</reference>
<feature type="domain" description="Gfo/Idh/MocA-like oxidoreductase N-terminal" evidence="3">
    <location>
        <begin position="10"/>
        <end position="129"/>
    </location>
</feature>
<dbReference type="Pfam" id="PF22725">
    <property type="entry name" value="GFO_IDH_MocA_C3"/>
    <property type="match status" value="1"/>
</dbReference>
<feature type="domain" description="GFO/IDH/MocA-like oxidoreductase" evidence="4">
    <location>
        <begin position="137"/>
        <end position="248"/>
    </location>
</feature>
<feature type="region of interest" description="Disordered" evidence="2">
    <location>
        <begin position="345"/>
        <end position="367"/>
    </location>
</feature>
<evidence type="ECO:0000256" key="2">
    <source>
        <dbReference type="SAM" id="MobiDB-lite"/>
    </source>
</evidence>
<comment type="caution">
    <text evidence="5">The sequence shown here is derived from an EMBL/GenBank/DDBJ whole genome shotgun (WGS) entry which is preliminary data.</text>
</comment>
<dbReference type="InterPro" id="IPR051450">
    <property type="entry name" value="Gfo/Idh/MocA_Oxidoreductases"/>
</dbReference>
<dbReference type="Gene3D" id="3.40.50.720">
    <property type="entry name" value="NAD(P)-binding Rossmann-like Domain"/>
    <property type="match status" value="1"/>
</dbReference>
<dbReference type="InterPro" id="IPR036291">
    <property type="entry name" value="NAD(P)-bd_dom_sf"/>
</dbReference>
<keyword evidence="6" id="KW-1185">Reference proteome</keyword>
<dbReference type="PANTHER" id="PTHR43377:SF6">
    <property type="entry name" value="GFO_IDH_MOCA-LIKE OXIDOREDUCTASE N-TERMINAL DOMAIN-CONTAINING PROTEIN"/>
    <property type="match status" value="1"/>
</dbReference>
<dbReference type="SUPFAM" id="SSF55347">
    <property type="entry name" value="Glyceraldehyde-3-phosphate dehydrogenase-like, C-terminal domain"/>
    <property type="match status" value="1"/>
</dbReference>
<dbReference type="RefSeq" id="WP_141339418.1">
    <property type="nucleotide sequence ID" value="NZ_JBHMAX010000033.1"/>
</dbReference>
<dbReference type="SUPFAM" id="SSF51735">
    <property type="entry name" value="NAD(P)-binding Rossmann-fold domains"/>
    <property type="match status" value="1"/>
</dbReference>
<proteinExistence type="predicted"/>
<dbReference type="Gene3D" id="3.30.360.10">
    <property type="entry name" value="Dihydrodipicolinate Reductase, domain 2"/>
    <property type="match status" value="1"/>
</dbReference>
<evidence type="ECO:0000259" key="4">
    <source>
        <dbReference type="Pfam" id="PF22725"/>
    </source>
</evidence>
<dbReference type="PANTHER" id="PTHR43377">
    <property type="entry name" value="BILIVERDIN REDUCTASE A"/>
    <property type="match status" value="1"/>
</dbReference>
<evidence type="ECO:0000256" key="1">
    <source>
        <dbReference type="ARBA" id="ARBA00023027"/>
    </source>
</evidence>
<organism evidence="5 6">
    <name type="scientific">Ornithinimicrobium kibberense</name>
    <dbReference type="NCBI Taxonomy" id="282060"/>
    <lineage>
        <taxon>Bacteria</taxon>
        <taxon>Bacillati</taxon>
        <taxon>Actinomycetota</taxon>
        <taxon>Actinomycetes</taxon>
        <taxon>Micrococcales</taxon>
        <taxon>Ornithinimicrobiaceae</taxon>
        <taxon>Ornithinimicrobium</taxon>
    </lineage>
</organism>
<name>A0ABV5V6A4_9MICO</name>
<dbReference type="Proteomes" id="UP001589613">
    <property type="component" value="Unassembled WGS sequence"/>
</dbReference>
<protein>
    <submittedName>
        <fullName evidence="5">Gfo/Idh/MocA family protein</fullName>
    </submittedName>
</protein>
<evidence type="ECO:0000313" key="5">
    <source>
        <dbReference type="EMBL" id="MFB9733357.1"/>
    </source>
</evidence>
<evidence type="ECO:0000313" key="6">
    <source>
        <dbReference type="Proteomes" id="UP001589613"/>
    </source>
</evidence>
<evidence type="ECO:0000259" key="3">
    <source>
        <dbReference type="Pfam" id="PF01408"/>
    </source>
</evidence>
<gene>
    <name evidence="5" type="ORF">ACFFN0_15015</name>
</gene>
<dbReference type="InterPro" id="IPR055170">
    <property type="entry name" value="GFO_IDH_MocA-like_dom"/>
</dbReference>
<keyword evidence="1" id="KW-0520">NAD</keyword>
<accession>A0ABV5V6A4</accession>
<dbReference type="Pfam" id="PF01408">
    <property type="entry name" value="GFO_IDH_MocA"/>
    <property type="match status" value="1"/>
</dbReference>
<sequence>MQGESNGRPLRVAVVGAGYWGPNLIRNFGASPEWDLRVVVDLDADRARRAVAAQPGVRTTASLAEVLDAHEVDAVAIATPAATHETLATQAMEAGVHVLVEKPLAHSTDAGERMVRLAAARGLVLMADHTYCYTPAVRKLQELVADGELGEVLFVDSVRINLGLVQPDVDVFWDLAPHDLSILDLILPGGLNPTTVAAHGADPLRAGKACVGYLTLPLPGGAMANVHVNWLSPTKIRHMVVAGTRRTVVWDDLNPQQRLSVYDRGVDLVQQAEDATRRRSAMISYRLGDMWAPALPEVEALLQMVTEFAASIREGRPSITDGAAGLRVLRTLAAAQESLALGGATVPLPRTDARPGPGGSRTNRGAA</sequence>